<evidence type="ECO:0000256" key="6">
    <source>
        <dbReference type="ARBA" id="ARBA00022898"/>
    </source>
</evidence>
<dbReference type="PANTHER" id="PTHR11601">
    <property type="entry name" value="CYSTEINE DESULFURYLASE FAMILY MEMBER"/>
    <property type="match status" value="1"/>
</dbReference>
<dbReference type="GO" id="GO:0030170">
    <property type="term" value="F:pyridoxal phosphate binding"/>
    <property type="evidence" value="ECO:0007669"/>
    <property type="project" value="UniProtKB-UniRule"/>
</dbReference>
<feature type="binding site" evidence="10">
    <location>
        <position position="181"/>
    </location>
    <ligand>
        <name>pyridoxal 5'-phosphate</name>
        <dbReference type="ChEBI" id="CHEBI:597326"/>
    </ligand>
</feature>
<dbReference type="InterPro" id="IPR015421">
    <property type="entry name" value="PyrdxlP-dep_Trfase_major"/>
</dbReference>
<feature type="binding site" evidence="10">
    <location>
        <begin position="71"/>
        <end position="72"/>
    </location>
    <ligand>
        <name>pyridoxal 5'-phosphate</name>
        <dbReference type="ChEBI" id="CHEBI:597326"/>
    </ligand>
</feature>
<comment type="function">
    <text evidence="10">Master enzyme that delivers sulfur to a number of partners involved in Fe-S cluster assembly, tRNA modification or cofactor biosynthesis. Catalyzes the removal of elemental sulfur atoms from cysteine to produce alanine. Functions as a sulfur delivery protein for Fe-S cluster synthesis onto IscU, an Fe-S scaffold assembly protein, as well as other S acceptor proteins.</text>
</comment>
<comment type="subcellular location">
    <subcellularLocation>
        <location evidence="10">Cytoplasm</location>
    </subcellularLocation>
</comment>
<keyword evidence="4 10" id="KW-0808">Transferase</keyword>
<dbReference type="EMBL" id="JACRSR010000001">
    <property type="protein sequence ID" value="MBC8531091.1"/>
    <property type="molecule type" value="Genomic_DNA"/>
</dbReference>
<feature type="binding site" evidence="10">
    <location>
        <begin position="201"/>
        <end position="203"/>
    </location>
    <ligand>
        <name>pyridoxal 5'-phosphate</name>
        <dbReference type="ChEBI" id="CHEBI:597326"/>
    </ligand>
</feature>
<dbReference type="InterPro" id="IPR020578">
    <property type="entry name" value="Aminotrans_V_PyrdxlP_BS"/>
</dbReference>
<dbReference type="Pfam" id="PF00266">
    <property type="entry name" value="Aminotran_5"/>
    <property type="match status" value="1"/>
</dbReference>
<keyword evidence="10" id="KW-0001">2Fe-2S</keyword>
<dbReference type="PANTHER" id="PTHR11601:SF34">
    <property type="entry name" value="CYSTEINE DESULFURASE"/>
    <property type="match status" value="1"/>
</dbReference>
<sequence>MKTIYLDHAGTTAMKPEVLEAMVPYFVDHYGNASTVYRIGQDARAAVDKARDQVAKALNADPAEIYFTGCGTESDNWAIRSVALRMSKEGKGRHIITSNVEHHAVLHTCEYLEQLGFEVTYLPVDENGWISPEQVEKAIREDTILITIMYANNEIGTIMPIREIGEIAKKHSILFHTDGVQAIGQLPVDVKADNIDLLSLSAHKFNGPKGVGALYARKGVKLDSFLLGGAQERGKRAGTENVPGIVGLGRAIELAAANREEHARKMTEMRDALIHGILETIPYSRLNGHATNRLPNNVNISFEFIEGESLLIMLDMKNIAASSGSACTSGSLDPSHVLLAIGLPHEKAHGSLRMTLGDDNTMEDVKYVLETLPPIVERLRAMSPLFEQIKGGERLV</sequence>
<comment type="pathway">
    <text evidence="10">Cofactor biosynthesis; iron-sulfur cluster biosynthesis.</text>
</comment>
<comment type="catalytic activity">
    <reaction evidence="9 10">
        <text>(sulfur carrier)-H + L-cysteine = (sulfur carrier)-SH + L-alanine</text>
        <dbReference type="Rhea" id="RHEA:43892"/>
        <dbReference type="Rhea" id="RHEA-COMP:14737"/>
        <dbReference type="Rhea" id="RHEA-COMP:14739"/>
        <dbReference type="ChEBI" id="CHEBI:29917"/>
        <dbReference type="ChEBI" id="CHEBI:35235"/>
        <dbReference type="ChEBI" id="CHEBI:57972"/>
        <dbReference type="ChEBI" id="CHEBI:64428"/>
        <dbReference type="EC" id="2.8.1.7"/>
    </reaction>
</comment>
<evidence type="ECO:0000313" key="14">
    <source>
        <dbReference type="Proteomes" id="UP000623172"/>
    </source>
</evidence>
<evidence type="ECO:0000256" key="9">
    <source>
        <dbReference type="ARBA" id="ARBA00050776"/>
    </source>
</evidence>
<evidence type="ECO:0000256" key="10">
    <source>
        <dbReference type="HAMAP-Rule" id="MF_00331"/>
    </source>
</evidence>
<proteinExistence type="inferred from homology"/>
<dbReference type="GO" id="GO:0006520">
    <property type="term" value="P:amino acid metabolic process"/>
    <property type="evidence" value="ECO:0007669"/>
    <property type="project" value="InterPro"/>
</dbReference>
<evidence type="ECO:0000256" key="8">
    <source>
        <dbReference type="ARBA" id="ARBA00023014"/>
    </source>
</evidence>
<dbReference type="SUPFAM" id="SSF53383">
    <property type="entry name" value="PLP-dependent transferases"/>
    <property type="match status" value="1"/>
</dbReference>
<evidence type="ECO:0000256" key="2">
    <source>
        <dbReference type="ARBA" id="ARBA00006490"/>
    </source>
</evidence>
<dbReference type="RefSeq" id="WP_249315153.1">
    <property type="nucleotide sequence ID" value="NZ_JACRSR010000001.1"/>
</dbReference>
<keyword evidence="3 10" id="KW-0963">Cytoplasm</keyword>
<dbReference type="AlphaFoldDB" id="A0A926D3X3"/>
<dbReference type="EC" id="2.8.1.7" evidence="10"/>
<comment type="similarity">
    <text evidence="2 10">Belongs to the class-V pyridoxal-phosphate-dependent aminotransferase family. NifS/IscS subfamily.</text>
</comment>
<dbReference type="PROSITE" id="PS00595">
    <property type="entry name" value="AA_TRANSFER_CLASS_5"/>
    <property type="match status" value="1"/>
</dbReference>
<accession>A0A926D3X3</accession>
<keyword evidence="8 10" id="KW-0411">Iron-sulfur</keyword>
<evidence type="ECO:0000256" key="5">
    <source>
        <dbReference type="ARBA" id="ARBA00022723"/>
    </source>
</evidence>
<keyword evidence="6 10" id="KW-0663">Pyridoxal phosphate</keyword>
<dbReference type="Proteomes" id="UP000623172">
    <property type="component" value="Unassembled WGS sequence"/>
</dbReference>
<evidence type="ECO:0000256" key="1">
    <source>
        <dbReference type="ARBA" id="ARBA00001933"/>
    </source>
</evidence>
<name>A0A926D3X3_9FIRM</name>
<dbReference type="NCBIfam" id="NF002806">
    <property type="entry name" value="PRK02948.1"/>
    <property type="match status" value="1"/>
</dbReference>
<evidence type="ECO:0000256" key="4">
    <source>
        <dbReference type="ARBA" id="ARBA00022679"/>
    </source>
</evidence>
<protein>
    <recommendedName>
        <fullName evidence="10">Cysteine desulfurase IscS</fullName>
        <ecNumber evidence="10">2.8.1.7</ecNumber>
    </recommendedName>
</protein>
<feature type="active site" description="Cysteine persulfide intermediate" evidence="10">
    <location>
        <position position="327"/>
    </location>
</feature>
<evidence type="ECO:0000256" key="11">
    <source>
        <dbReference type="RuleBase" id="RU004504"/>
    </source>
</evidence>
<dbReference type="InterPro" id="IPR000192">
    <property type="entry name" value="Aminotrans_V_dom"/>
</dbReference>
<comment type="subunit">
    <text evidence="10">Homodimer. Forms a heterotetramer with IscU, interacts with other sulfur acceptors.</text>
</comment>
<dbReference type="NCBIfam" id="TIGR03402">
    <property type="entry name" value="FeS_nifS"/>
    <property type="match status" value="1"/>
</dbReference>
<dbReference type="Gene3D" id="1.10.260.50">
    <property type="match status" value="1"/>
</dbReference>
<dbReference type="GO" id="GO:0051537">
    <property type="term" value="F:2 iron, 2 sulfur cluster binding"/>
    <property type="evidence" value="ECO:0007669"/>
    <property type="project" value="UniProtKB-UniRule"/>
</dbReference>
<evidence type="ECO:0000313" key="13">
    <source>
        <dbReference type="EMBL" id="MBC8531091.1"/>
    </source>
</evidence>
<evidence type="ECO:0000256" key="3">
    <source>
        <dbReference type="ARBA" id="ARBA00022490"/>
    </source>
</evidence>
<dbReference type="GO" id="GO:0031071">
    <property type="term" value="F:cysteine desulfurase activity"/>
    <property type="evidence" value="ECO:0007669"/>
    <property type="project" value="UniProtKB-UniRule"/>
</dbReference>
<dbReference type="InterPro" id="IPR017772">
    <property type="entry name" value="Cys_deSase_NifS_bac/arc"/>
</dbReference>
<feature type="modified residue" description="N6-(pyridoxal phosphate)lysine" evidence="10">
    <location>
        <position position="204"/>
    </location>
</feature>
<dbReference type="HAMAP" id="MF_00331">
    <property type="entry name" value="Cys_desulf_IscS"/>
    <property type="match status" value="1"/>
</dbReference>
<keyword evidence="7 10" id="KW-0408">Iron</keyword>
<comment type="caution">
    <text evidence="13">The sequence shown here is derived from an EMBL/GenBank/DDBJ whole genome shotgun (WGS) entry which is preliminary data.</text>
</comment>
<dbReference type="GO" id="GO:1990221">
    <property type="term" value="C:L-cysteine desulfurase complex"/>
    <property type="evidence" value="ECO:0007669"/>
    <property type="project" value="UniProtKB-ARBA"/>
</dbReference>
<dbReference type="FunFam" id="3.40.640.10:FF:000084">
    <property type="entry name" value="IscS-like cysteine desulfurase"/>
    <property type="match status" value="1"/>
</dbReference>
<dbReference type="GO" id="GO:0044571">
    <property type="term" value="P:[2Fe-2S] cluster assembly"/>
    <property type="evidence" value="ECO:0007669"/>
    <property type="project" value="UniProtKB-UniRule"/>
</dbReference>
<dbReference type="PIRSF" id="PIRSF005572">
    <property type="entry name" value="NifS"/>
    <property type="match status" value="1"/>
</dbReference>
<keyword evidence="14" id="KW-1185">Reference proteome</keyword>
<keyword evidence="5 10" id="KW-0479">Metal-binding</keyword>
<dbReference type="Gene3D" id="3.40.640.10">
    <property type="entry name" value="Type I PLP-dependent aspartate aminotransferase-like (Major domain)"/>
    <property type="match status" value="1"/>
</dbReference>
<evidence type="ECO:0000256" key="7">
    <source>
        <dbReference type="ARBA" id="ARBA00023004"/>
    </source>
</evidence>
<feature type="binding site" evidence="10">
    <location>
        <position position="239"/>
    </location>
    <ligand>
        <name>pyridoxal 5'-phosphate</name>
        <dbReference type="ChEBI" id="CHEBI:597326"/>
    </ligand>
</feature>
<dbReference type="InterPro" id="IPR010240">
    <property type="entry name" value="Cys_deSase_IscS"/>
</dbReference>
<dbReference type="Gene3D" id="3.90.1150.10">
    <property type="entry name" value="Aspartate Aminotransferase, domain 1"/>
    <property type="match status" value="1"/>
</dbReference>
<dbReference type="GO" id="GO:0046872">
    <property type="term" value="F:metal ion binding"/>
    <property type="evidence" value="ECO:0007669"/>
    <property type="project" value="UniProtKB-KW"/>
</dbReference>
<dbReference type="InterPro" id="IPR015422">
    <property type="entry name" value="PyrdxlP-dep_Trfase_small"/>
</dbReference>
<reference evidence="13" key="1">
    <citation type="submission" date="2020-08" db="EMBL/GenBank/DDBJ databases">
        <title>Genome public.</title>
        <authorList>
            <person name="Liu C."/>
            <person name="Sun Q."/>
        </authorList>
    </citation>
    <scope>NUCLEOTIDE SEQUENCE</scope>
    <source>
        <strain evidence="13">NSJ-53</strain>
    </source>
</reference>
<dbReference type="InterPro" id="IPR015424">
    <property type="entry name" value="PyrdxlP-dep_Trfase"/>
</dbReference>
<feature type="binding site" description="via persulfide group" evidence="10">
    <location>
        <position position="327"/>
    </location>
    <ligand>
        <name>[2Fe-2S] cluster</name>
        <dbReference type="ChEBI" id="CHEBI:190135"/>
        <note>ligand shared with IscU</note>
    </ligand>
</feature>
<organism evidence="13 14">
    <name type="scientific">Gehongia tenuis</name>
    <dbReference type="NCBI Taxonomy" id="2763655"/>
    <lineage>
        <taxon>Bacteria</taxon>
        <taxon>Bacillati</taxon>
        <taxon>Bacillota</taxon>
        <taxon>Clostridia</taxon>
        <taxon>Christensenellales</taxon>
        <taxon>Christensenellaceae</taxon>
        <taxon>Gehongia</taxon>
    </lineage>
</organism>
<feature type="domain" description="Aminotransferase class V" evidence="12">
    <location>
        <begin position="4"/>
        <end position="367"/>
    </location>
</feature>
<gene>
    <name evidence="13" type="primary">nifS</name>
    <name evidence="10" type="synonym">iscS</name>
    <name evidence="13" type="ORF">H8696_04425</name>
</gene>
<evidence type="ECO:0000259" key="12">
    <source>
        <dbReference type="Pfam" id="PF00266"/>
    </source>
</evidence>
<feature type="binding site" evidence="10">
    <location>
        <position position="153"/>
    </location>
    <ligand>
        <name>pyridoxal 5'-phosphate</name>
        <dbReference type="ChEBI" id="CHEBI:597326"/>
    </ligand>
</feature>
<comment type="cofactor">
    <cofactor evidence="1 10 11">
        <name>pyridoxal 5'-phosphate</name>
        <dbReference type="ChEBI" id="CHEBI:597326"/>
    </cofactor>
</comment>
<dbReference type="InterPro" id="IPR016454">
    <property type="entry name" value="Cysteine_dSase"/>
</dbReference>